<protein>
    <submittedName>
        <fullName evidence="1">Uncharacterized protein</fullName>
    </submittedName>
</protein>
<evidence type="ECO:0000313" key="2">
    <source>
        <dbReference type="Proteomes" id="UP000679725"/>
    </source>
</evidence>
<sequence length="88" mass="10225">MEAILKVHPAEFTDELIEKIRLLLRGREDSEITISISERPSSGILRKESSSEYFDRLEKSLKNLEERNMVTFSGDSLELFTKHLEQGR</sequence>
<dbReference type="Proteomes" id="UP000679725">
    <property type="component" value="Unassembled WGS sequence"/>
</dbReference>
<reference evidence="1 2" key="1">
    <citation type="submission" date="2021-04" db="EMBL/GenBank/DDBJ databases">
        <authorList>
            <person name="Rodrigo-Torres L."/>
            <person name="Arahal R. D."/>
            <person name="Lucena T."/>
        </authorList>
    </citation>
    <scope>NUCLEOTIDE SEQUENCE [LARGE SCALE GENOMIC DNA]</scope>
    <source>
        <strain evidence="1 2">CECT 9623</strain>
    </source>
</reference>
<organism evidence="1 2">
    <name type="scientific">Dyadobacter linearis</name>
    <dbReference type="NCBI Taxonomy" id="2823330"/>
    <lineage>
        <taxon>Bacteria</taxon>
        <taxon>Pseudomonadati</taxon>
        <taxon>Bacteroidota</taxon>
        <taxon>Cytophagia</taxon>
        <taxon>Cytophagales</taxon>
        <taxon>Spirosomataceae</taxon>
        <taxon>Dyadobacter</taxon>
    </lineage>
</organism>
<keyword evidence="2" id="KW-1185">Reference proteome</keyword>
<accession>A0ABN7R6N2</accession>
<gene>
    <name evidence="1" type="ORF">DYBT9623_01575</name>
</gene>
<name>A0ABN7R6N2_9BACT</name>
<comment type="caution">
    <text evidence="1">The sequence shown here is derived from an EMBL/GenBank/DDBJ whole genome shotgun (WGS) entry which is preliminary data.</text>
</comment>
<dbReference type="RefSeq" id="WP_215232962.1">
    <property type="nucleotide sequence ID" value="NZ_CAJRAU010000002.1"/>
</dbReference>
<dbReference type="EMBL" id="CAJRAU010000002">
    <property type="protein sequence ID" value="CAG5068843.1"/>
    <property type="molecule type" value="Genomic_DNA"/>
</dbReference>
<evidence type="ECO:0000313" key="1">
    <source>
        <dbReference type="EMBL" id="CAG5068843.1"/>
    </source>
</evidence>
<proteinExistence type="predicted"/>